<evidence type="ECO:0000256" key="7">
    <source>
        <dbReference type="SAM" id="Coils"/>
    </source>
</evidence>
<keyword evidence="5 9" id="KW-0472">Membrane</keyword>
<dbReference type="InterPro" id="IPR001623">
    <property type="entry name" value="DnaJ_domain"/>
</dbReference>
<dbReference type="Pfam" id="PF00226">
    <property type="entry name" value="DnaJ"/>
    <property type="match status" value="1"/>
</dbReference>
<accession>A0ABP1S997</accession>
<feature type="region of interest" description="Disordered" evidence="8">
    <location>
        <begin position="451"/>
        <end position="537"/>
    </location>
</feature>
<feature type="compositionally biased region" description="Low complexity" evidence="8">
    <location>
        <begin position="514"/>
        <end position="523"/>
    </location>
</feature>
<dbReference type="InterPro" id="IPR001005">
    <property type="entry name" value="SANT/Myb"/>
</dbReference>
<dbReference type="PROSITE" id="PS00636">
    <property type="entry name" value="DNAJ_1"/>
    <property type="match status" value="1"/>
</dbReference>
<dbReference type="InterPro" id="IPR036869">
    <property type="entry name" value="J_dom_sf"/>
</dbReference>
<dbReference type="PRINTS" id="PR00625">
    <property type="entry name" value="JDOMAIN"/>
</dbReference>
<name>A0ABP1S997_9HEXA</name>
<feature type="compositionally biased region" description="Acidic residues" evidence="8">
    <location>
        <begin position="283"/>
        <end position="295"/>
    </location>
</feature>
<feature type="domain" description="J" evidence="10">
    <location>
        <begin position="51"/>
        <end position="115"/>
    </location>
</feature>
<dbReference type="Gene3D" id="1.10.287.110">
    <property type="entry name" value="DnaJ domain"/>
    <property type="match status" value="1"/>
</dbReference>
<feature type="transmembrane region" description="Helical" evidence="9">
    <location>
        <begin position="135"/>
        <end position="160"/>
    </location>
</feature>
<keyword evidence="3" id="KW-0732">Signal</keyword>
<evidence type="ECO:0000256" key="6">
    <source>
        <dbReference type="ARBA" id="ARBA00037847"/>
    </source>
</evidence>
<dbReference type="Pfam" id="PF23082">
    <property type="entry name" value="Myb_DNA-binding_2"/>
    <property type="match status" value="2"/>
</dbReference>
<dbReference type="CDD" id="cd00167">
    <property type="entry name" value="SANT"/>
    <property type="match status" value="1"/>
</dbReference>
<dbReference type="PROSITE" id="PS50076">
    <property type="entry name" value="DNAJ_2"/>
    <property type="match status" value="1"/>
</dbReference>
<organism evidence="12 13">
    <name type="scientific">Orchesella dallaii</name>
    <dbReference type="NCBI Taxonomy" id="48710"/>
    <lineage>
        <taxon>Eukaryota</taxon>
        <taxon>Metazoa</taxon>
        <taxon>Ecdysozoa</taxon>
        <taxon>Arthropoda</taxon>
        <taxon>Hexapoda</taxon>
        <taxon>Collembola</taxon>
        <taxon>Entomobryomorpha</taxon>
        <taxon>Entomobryoidea</taxon>
        <taxon>Orchesellidae</taxon>
        <taxon>Orchesellinae</taxon>
        <taxon>Orchesella</taxon>
    </lineage>
</organism>
<evidence type="ECO:0000256" key="2">
    <source>
        <dbReference type="ARBA" id="ARBA00022692"/>
    </source>
</evidence>
<sequence>MQVFGCKQSFNLALSLIFISSFMKDGPIQGALAWDNAEFEMFDLVEEVGKNFYEVIGVTPDATLKEIKKAYRTLSVKIHPDKNPSPDASEKFRQLVGIYEVLKDDNLRKAYEDVLVNGLPNWRQPIFYFRRARKLAIWQVSVILLAIISVGQYLAGWASYFEQRLSLRESIESKLRQKQRTRRAQKDGPTADEIEAEMDQYLQKPSLLNIAPFQLCWGIKYLIFNLPGDIIAHIQFMKEQKEEEEREQARIQELLEEEKRIAEEPKKPRKRKTFVIPEKEIGDENTGDDRDEDDSKESSKEPARPTYVSGGLWTDEDLAELAKLCSKFPGGTPKRWEKISDALERPVPEVTFMAKKIMEKLTKRPEEEEEYKPQMKVKVKTKGGKADAIAAGEIDNVANWSVEEQKYLEKALLAYPKGALERWDKIAMMVPGRTKDECMKRFKYLADLVKKKKEQSEGVAENAENNATEKETPEDSQPAKVEASVSSSSKESPSVTSENPNQSESTSKDSVQRKNSSSSNKSSSDGDWCLVDTSEPQ</sequence>
<feature type="coiled-coil region" evidence="7">
    <location>
        <begin position="234"/>
        <end position="264"/>
    </location>
</feature>
<evidence type="ECO:0008006" key="14">
    <source>
        <dbReference type="Google" id="ProtNLM"/>
    </source>
</evidence>
<dbReference type="Proteomes" id="UP001642540">
    <property type="component" value="Unassembled WGS sequence"/>
</dbReference>
<evidence type="ECO:0000313" key="12">
    <source>
        <dbReference type="EMBL" id="CAL8147850.1"/>
    </source>
</evidence>
<feature type="region of interest" description="Disordered" evidence="8">
    <location>
        <begin position="266"/>
        <end position="310"/>
    </location>
</feature>
<protein>
    <recommendedName>
        <fullName evidence="14">DnaJ subfamily C member 1</fullName>
    </recommendedName>
</protein>
<evidence type="ECO:0000256" key="1">
    <source>
        <dbReference type="ARBA" id="ARBA00004123"/>
    </source>
</evidence>
<dbReference type="SUPFAM" id="SSF46689">
    <property type="entry name" value="Homeodomain-like"/>
    <property type="match status" value="2"/>
</dbReference>
<dbReference type="PROSITE" id="PS50090">
    <property type="entry name" value="MYB_LIKE"/>
    <property type="match status" value="1"/>
</dbReference>
<feature type="domain" description="Myb-like" evidence="11">
    <location>
        <begin position="399"/>
        <end position="446"/>
    </location>
</feature>
<evidence type="ECO:0000313" key="13">
    <source>
        <dbReference type="Proteomes" id="UP001642540"/>
    </source>
</evidence>
<dbReference type="InterPro" id="IPR052606">
    <property type="entry name" value="DnaJ_domain_protein"/>
</dbReference>
<comment type="caution">
    <text evidence="12">The sequence shown here is derived from an EMBL/GenBank/DDBJ whole genome shotgun (WGS) entry which is preliminary data.</text>
</comment>
<keyword evidence="13" id="KW-1185">Reference proteome</keyword>
<evidence type="ECO:0000259" key="11">
    <source>
        <dbReference type="PROSITE" id="PS50090"/>
    </source>
</evidence>
<feature type="compositionally biased region" description="Low complexity" evidence="8">
    <location>
        <begin position="478"/>
        <end position="494"/>
    </location>
</feature>
<evidence type="ECO:0000256" key="8">
    <source>
        <dbReference type="SAM" id="MobiDB-lite"/>
    </source>
</evidence>
<comment type="subcellular location">
    <subcellularLocation>
        <location evidence="6">Endomembrane system</location>
        <topology evidence="6">Single-pass membrane protein</topology>
    </subcellularLocation>
    <subcellularLocation>
        <location evidence="1">Nucleus</location>
    </subcellularLocation>
</comment>
<evidence type="ECO:0000256" key="5">
    <source>
        <dbReference type="ARBA" id="ARBA00023136"/>
    </source>
</evidence>
<gene>
    <name evidence="12" type="ORF">ODALV1_LOCUS31254</name>
</gene>
<evidence type="ECO:0000259" key="10">
    <source>
        <dbReference type="PROSITE" id="PS50076"/>
    </source>
</evidence>
<feature type="compositionally biased region" description="Polar residues" evidence="8">
    <location>
        <begin position="495"/>
        <end position="505"/>
    </location>
</feature>
<dbReference type="PANTHER" id="PTHR44653:SF2">
    <property type="entry name" value="DNAJ HOMOLOG SUBFAMILY C MEMBER 1"/>
    <property type="match status" value="1"/>
</dbReference>
<dbReference type="SUPFAM" id="SSF46565">
    <property type="entry name" value="Chaperone J-domain"/>
    <property type="match status" value="1"/>
</dbReference>
<evidence type="ECO:0000256" key="9">
    <source>
        <dbReference type="SAM" id="Phobius"/>
    </source>
</evidence>
<dbReference type="PANTHER" id="PTHR44653">
    <property type="entry name" value="DNAJ HOMOLOG SUBFAMILY C MEMBER 1"/>
    <property type="match status" value="1"/>
</dbReference>
<dbReference type="InterPro" id="IPR009057">
    <property type="entry name" value="Homeodomain-like_sf"/>
</dbReference>
<dbReference type="SMART" id="SM00271">
    <property type="entry name" value="DnaJ"/>
    <property type="match status" value="1"/>
</dbReference>
<keyword evidence="4 9" id="KW-1133">Transmembrane helix</keyword>
<dbReference type="SMART" id="SM00717">
    <property type="entry name" value="SANT"/>
    <property type="match status" value="2"/>
</dbReference>
<dbReference type="InterPro" id="IPR018253">
    <property type="entry name" value="DnaJ_domain_CS"/>
</dbReference>
<keyword evidence="7" id="KW-0175">Coiled coil</keyword>
<dbReference type="Gene3D" id="1.10.10.60">
    <property type="entry name" value="Homeodomain-like"/>
    <property type="match status" value="2"/>
</dbReference>
<reference evidence="12 13" key="1">
    <citation type="submission" date="2024-08" db="EMBL/GenBank/DDBJ databases">
        <authorList>
            <person name="Cucini C."/>
            <person name="Frati F."/>
        </authorList>
    </citation>
    <scope>NUCLEOTIDE SEQUENCE [LARGE SCALE GENOMIC DNA]</scope>
</reference>
<keyword evidence="2 9" id="KW-0812">Transmembrane</keyword>
<evidence type="ECO:0000256" key="3">
    <source>
        <dbReference type="ARBA" id="ARBA00022729"/>
    </source>
</evidence>
<dbReference type="EMBL" id="CAXLJM020000166">
    <property type="protein sequence ID" value="CAL8147850.1"/>
    <property type="molecule type" value="Genomic_DNA"/>
</dbReference>
<evidence type="ECO:0000256" key="4">
    <source>
        <dbReference type="ARBA" id="ARBA00022989"/>
    </source>
</evidence>
<dbReference type="CDD" id="cd06257">
    <property type="entry name" value="DnaJ"/>
    <property type="match status" value="1"/>
</dbReference>
<proteinExistence type="predicted"/>